<dbReference type="Proteomes" id="UP000007652">
    <property type="component" value="Unassembled WGS sequence"/>
</dbReference>
<dbReference type="EMBL" id="CAKP01000038">
    <property type="protein sequence ID" value="CCJ32921.1"/>
    <property type="molecule type" value="Genomic_DNA"/>
</dbReference>
<organism evidence="1 2">
    <name type="scientific">Caloramator australicus RC3</name>
    <dbReference type="NCBI Taxonomy" id="857293"/>
    <lineage>
        <taxon>Bacteria</taxon>
        <taxon>Bacillati</taxon>
        <taxon>Bacillota</taxon>
        <taxon>Clostridia</taxon>
        <taxon>Eubacteriales</taxon>
        <taxon>Clostridiaceae</taxon>
        <taxon>Caloramator</taxon>
    </lineage>
</organism>
<dbReference type="AlphaFoldDB" id="I7J4R4"/>
<evidence type="ECO:0000313" key="1">
    <source>
        <dbReference type="EMBL" id="CCJ32921.1"/>
    </source>
</evidence>
<evidence type="ECO:0000313" key="2">
    <source>
        <dbReference type="Proteomes" id="UP000007652"/>
    </source>
</evidence>
<keyword evidence="2" id="KW-1185">Reference proteome</keyword>
<gene>
    <name evidence="1" type="ORF">CAAU_0837</name>
</gene>
<accession>I7J4R4</accession>
<protein>
    <submittedName>
        <fullName evidence="1">Uncharacterized protein</fullName>
    </submittedName>
</protein>
<name>I7J4R4_9CLOT</name>
<comment type="caution">
    <text evidence="1">The sequence shown here is derived from an EMBL/GenBank/DDBJ whole genome shotgun (WGS) entry which is preliminary data.</text>
</comment>
<sequence length="40" mass="4665">MFQSLIGRLRTSYNAENTPKLKKFQSLIGRLRTSICFVFV</sequence>
<proteinExistence type="predicted"/>
<reference evidence="1 2" key="1">
    <citation type="journal article" date="2011" name="J. Bacteriol.">
        <title>Draft genome sequence of Caloramator australicus strain RC3T, a thermoanaerobe from the Great Artesian Basin of Australia.</title>
        <authorList>
            <person name="Ogg C.D."/>
            <person name="Patel B.K.C."/>
        </authorList>
    </citation>
    <scope>NUCLEOTIDE SEQUENCE [LARGE SCALE GENOMIC DNA]</scope>
    <source>
        <strain evidence="1 2">RC3</strain>
    </source>
</reference>